<dbReference type="AlphaFoldDB" id="Q7SD20"/>
<dbReference type="Proteomes" id="UP000001805">
    <property type="component" value="Chromosome 1, Linkage Group I"/>
</dbReference>
<feature type="chain" id="PRO_5004291195" evidence="1">
    <location>
        <begin position="18"/>
        <end position="130"/>
    </location>
</feature>
<evidence type="ECO:0000313" key="2">
    <source>
        <dbReference type="EMBL" id="EAA34646.1"/>
    </source>
</evidence>
<gene>
    <name evidence="2" type="ORF">NCU01848</name>
</gene>
<dbReference type="EMBL" id="CM002236">
    <property type="protein sequence ID" value="EAA34646.1"/>
    <property type="molecule type" value="Genomic_DNA"/>
</dbReference>
<proteinExistence type="predicted"/>
<evidence type="ECO:0000256" key="1">
    <source>
        <dbReference type="SAM" id="SignalP"/>
    </source>
</evidence>
<keyword evidence="1" id="KW-0732">Signal</keyword>
<feature type="signal peptide" evidence="1">
    <location>
        <begin position="1"/>
        <end position="17"/>
    </location>
</feature>
<dbReference type="KEGG" id="ncr:NCU01848"/>
<name>Q7SD20_NEUCR</name>
<accession>Q7SD20</accession>
<dbReference type="HOGENOM" id="CLU_1938722_0_0_1"/>
<dbReference type="InParanoid" id="Q7SD20"/>
<keyword evidence="3" id="KW-1185">Reference proteome</keyword>
<dbReference type="RefSeq" id="XP_963882.1">
    <property type="nucleotide sequence ID" value="XM_958789.1"/>
</dbReference>
<organism evidence="2 3">
    <name type="scientific">Neurospora crassa (strain ATCC 24698 / 74-OR23-1A / CBS 708.71 / DSM 1257 / FGSC 987)</name>
    <dbReference type="NCBI Taxonomy" id="367110"/>
    <lineage>
        <taxon>Eukaryota</taxon>
        <taxon>Fungi</taxon>
        <taxon>Dikarya</taxon>
        <taxon>Ascomycota</taxon>
        <taxon>Pezizomycotina</taxon>
        <taxon>Sordariomycetes</taxon>
        <taxon>Sordariomycetidae</taxon>
        <taxon>Sordariales</taxon>
        <taxon>Sordariaceae</taxon>
        <taxon>Neurospora</taxon>
    </lineage>
</organism>
<protein>
    <submittedName>
        <fullName evidence="2">Uncharacterized protein</fullName>
    </submittedName>
</protein>
<dbReference type="GeneID" id="3880031"/>
<sequence>MTRTLFVLVVPLTSFFSGPIQRPDNYFEFPPPGRADEKQLGSFTDRAGFRTTLDATSSRWPHGTTKGPCTIMASDDTYHGGRFDEATTNSAIVDLQRRSGRTTTVWPTLSLSLAVALSVSIEPAYIISRV</sequence>
<reference evidence="2 3" key="1">
    <citation type="journal article" date="2003" name="Nature">
        <title>The genome sequence of the filamentous fungus Neurospora crassa.</title>
        <authorList>
            <person name="Galagan J.E."/>
            <person name="Calvo S.E."/>
            <person name="Borkovich K.A."/>
            <person name="Selker E.U."/>
            <person name="Read N.D."/>
            <person name="Jaffe D."/>
            <person name="FitzHugh W."/>
            <person name="Ma L.J."/>
            <person name="Smirnov S."/>
            <person name="Purcell S."/>
            <person name="Rehman B."/>
            <person name="Elkins T."/>
            <person name="Engels R."/>
            <person name="Wang S."/>
            <person name="Nielsen C.B."/>
            <person name="Butler J."/>
            <person name="Endrizzi M."/>
            <person name="Qui D."/>
            <person name="Ianakiev P."/>
            <person name="Bell-Pedersen D."/>
            <person name="Nelson M.A."/>
            <person name="Werner-Washburne M."/>
            <person name="Selitrennikoff C.P."/>
            <person name="Kinsey J.A."/>
            <person name="Braun E.L."/>
            <person name="Zelter A."/>
            <person name="Schulte U."/>
            <person name="Kothe G.O."/>
            <person name="Jedd G."/>
            <person name="Mewes W."/>
            <person name="Staben C."/>
            <person name="Marcotte E."/>
            <person name="Greenberg D."/>
            <person name="Roy A."/>
            <person name="Foley K."/>
            <person name="Naylor J."/>
            <person name="Stange-Thomann N."/>
            <person name="Barrett R."/>
            <person name="Gnerre S."/>
            <person name="Kamal M."/>
            <person name="Kamvysselis M."/>
            <person name="Mauceli E."/>
            <person name="Bielke C."/>
            <person name="Rudd S."/>
            <person name="Frishman D."/>
            <person name="Krystofova S."/>
            <person name="Rasmussen C."/>
            <person name="Metzenberg R.L."/>
            <person name="Perkins D.D."/>
            <person name="Kroken S."/>
            <person name="Cogoni C."/>
            <person name="Macino G."/>
            <person name="Catcheside D."/>
            <person name="Li W."/>
            <person name="Pratt R.J."/>
            <person name="Osmani S.A."/>
            <person name="DeSouza C.P."/>
            <person name="Glass L."/>
            <person name="Orbach M.J."/>
            <person name="Berglund J.A."/>
            <person name="Voelker R."/>
            <person name="Yarden O."/>
            <person name="Plamann M."/>
            <person name="Seiler S."/>
            <person name="Dunlap J."/>
            <person name="Radford A."/>
            <person name="Aramayo R."/>
            <person name="Natvig D.O."/>
            <person name="Alex L.A."/>
            <person name="Mannhaupt G."/>
            <person name="Ebbole D.J."/>
            <person name="Freitag M."/>
            <person name="Paulsen I."/>
            <person name="Sachs M.S."/>
            <person name="Lander E.S."/>
            <person name="Nusbaum C."/>
            <person name="Birren B."/>
        </authorList>
    </citation>
    <scope>NUCLEOTIDE SEQUENCE [LARGE SCALE GENOMIC DNA]</scope>
    <source>
        <strain evidence="3">ATCC 24698 / 74-OR23-1A / CBS 708.71 / DSM 1257 / FGSC 987</strain>
    </source>
</reference>
<dbReference type="PaxDb" id="5141-EFNCRP00000009808"/>
<dbReference type="VEuPathDB" id="FungiDB:NCU01848"/>
<evidence type="ECO:0000313" key="3">
    <source>
        <dbReference type="Proteomes" id="UP000001805"/>
    </source>
</evidence>